<dbReference type="InterPro" id="IPR002818">
    <property type="entry name" value="DJ-1/PfpI"/>
</dbReference>
<evidence type="ECO:0000313" key="5">
    <source>
        <dbReference type="Proteomes" id="UP001431221"/>
    </source>
</evidence>
<dbReference type="SUPFAM" id="SSF52317">
    <property type="entry name" value="Class I glutamine amidotransferase-like"/>
    <property type="match status" value="1"/>
</dbReference>
<dbReference type="SUPFAM" id="SSF46689">
    <property type="entry name" value="Homeodomain-like"/>
    <property type="match status" value="2"/>
</dbReference>
<sequence>MQVSEKSAGPRRICVFLFDMFSVYCLANAVEPFRAANTIARRPLYVWEHVSLDGGTVTSSSGLPVATRSWAEAMPAGDFLFVMPSYDYTGFAGARMQRVLRAARKRFGTLVGMDTGAWLMAAAGLLEGRKATIHWDELSLFAETFPDVDVVEDRVVLDGDTCTCGGASTTFELTLELIKQQHGAMFALEVSANFMHGDAFERQDPRLRLTADSLVRSAAALMRRTLESPLAIGTLADRLNVDQRSLEEHFRQEVGMTPLAVYKAIRLREARRLVSLTRLSIAEIAERCGYQNASAMTRAYRQEFGQPPRAHRS</sequence>
<dbReference type="InterPro" id="IPR029062">
    <property type="entry name" value="Class_I_gatase-like"/>
</dbReference>
<dbReference type="InterPro" id="IPR018060">
    <property type="entry name" value="HTH_AraC"/>
</dbReference>
<dbReference type="Gene3D" id="3.40.50.880">
    <property type="match status" value="1"/>
</dbReference>
<dbReference type="PANTHER" id="PTHR43130:SF3">
    <property type="entry name" value="HTH-TYPE TRANSCRIPTIONAL REGULATOR RV1931C"/>
    <property type="match status" value="1"/>
</dbReference>
<feature type="domain" description="HTH araC/xylS-type" evidence="3">
    <location>
        <begin position="216"/>
        <end position="313"/>
    </location>
</feature>
<comment type="caution">
    <text evidence="4">The sequence shown here is derived from an EMBL/GenBank/DDBJ whole genome shotgun (WGS) entry which is preliminary data.</text>
</comment>
<name>A0ABT0GW07_9HYPH</name>
<dbReference type="Gene3D" id="1.10.10.60">
    <property type="entry name" value="Homeodomain-like"/>
    <property type="match status" value="1"/>
</dbReference>
<proteinExistence type="predicted"/>
<dbReference type="EMBL" id="JALNMJ010000010">
    <property type="protein sequence ID" value="MCK7613625.1"/>
    <property type="molecule type" value="Genomic_DNA"/>
</dbReference>
<evidence type="ECO:0000313" key="4">
    <source>
        <dbReference type="EMBL" id="MCK7613625.1"/>
    </source>
</evidence>
<dbReference type="InterPro" id="IPR052158">
    <property type="entry name" value="INH-QAR"/>
</dbReference>
<dbReference type="PROSITE" id="PS01124">
    <property type="entry name" value="HTH_ARAC_FAMILY_2"/>
    <property type="match status" value="1"/>
</dbReference>
<keyword evidence="2" id="KW-0804">Transcription</keyword>
<dbReference type="CDD" id="cd03136">
    <property type="entry name" value="GATase1_AraC_ArgR_like"/>
    <property type="match status" value="1"/>
</dbReference>
<protein>
    <submittedName>
        <fullName evidence="4">Helix-turn-helix domain-containing protein</fullName>
    </submittedName>
</protein>
<dbReference type="InterPro" id="IPR009057">
    <property type="entry name" value="Homeodomain-like_sf"/>
</dbReference>
<evidence type="ECO:0000256" key="1">
    <source>
        <dbReference type="ARBA" id="ARBA00023015"/>
    </source>
</evidence>
<dbReference type="Proteomes" id="UP001431221">
    <property type="component" value="Unassembled WGS sequence"/>
</dbReference>
<dbReference type="RefSeq" id="WP_248155676.1">
    <property type="nucleotide sequence ID" value="NZ_JALNMJ010000010.1"/>
</dbReference>
<evidence type="ECO:0000256" key="2">
    <source>
        <dbReference type="ARBA" id="ARBA00023163"/>
    </source>
</evidence>
<keyword evidence="1" id="KW-0805">Transcription regulation</keyword>
<keyword evidence="5" id="KW-1185">Reference proteome</keyword>
<dbReference type="SMART" id="SM00342">
    <property type="entry name" value="HTH_ARAC"/>
    <property type="match status" value="1"/>
</dbReference>
<dbReference type="PANTHER" id="PTHR43130">
    <property type="entry name" value="ARAC-FAMILY TRANSCRIPTIONAL REGULATOR"/>
    <property type="match status" value="1"/>
</dbReference>
<accession>A0ABT0GW07</accession>
<dbReference type="Pfam" id="PF01965">
    <property type="entry name" value="DJ-1_PfpI"/>
    <property type="match status" value="1"/>
</dbReference>
<gene>
    <name evidence="4" type="ORF">M0H32_15735</name>
</gene>
<reference evidence="4" key="1">
    <citation type="submission" date="2022-04" db="EMBL/GenBank/DDBJ databases">
        <title>Roseibium sp. CAU 1639 isolated from mud.</title>
        <authorList>
            <person name="Kim W."/>
        </authorList>
    </citation>
    <scope>NUCLEOTIDE SEQUENCE</scope>
    <source>
        <strain evidence="4">CAU 1639</strain>
    </source>
</reference>
<dbReference type="Pfam" id="PF12833">
    <property type="entry name" value="HTH_18"/>
    <property type="match status" value="1"/>
</dbReference>
<organism evidence="4 5">
    <name type="scientific">Roseibium sediminicola</name>
    <dbReference type="NCBI Taxonomy" id="2933272"/>
    <lineage>
        <taxon>Bacteria</taxon>
        <taxon>Pseudomonadati</taxon>
        <taxon>Pseudomonadota</taxon>
        <taxon>Alphaproteobacteria</taxon>
        <taxon>Hyphomicrobiales</taxon>
        <taxon>Stappiaceae</taxon>
        <taxon>Roseibium</taxon>
    </lineage>
</organism>
<evidence type="ECO:0000259" key="3">
    <source>
        <dbReference type="PROSITE" id="PS01124"/>
    </source>
</evidence>